<dbReference type="InterPro" id="IPR024079">
    <property type="entry name" value="MetalloPept_cat_dom_sf"/>
</dbReference>
<feature type="domain" description="Peptidase M43 pregnancy-associated plasma-A" evidence="10">
    <location>
        <begin position="167"/>
        <end position="312"/>
    </location>
</feature>
<organism evidence="12 13">
    <name type="scientific">Chitinophaga chungangae</name>
    <dbReference type="NCBI Taxonomy" id="2821488"/>
    <lineage>
        <taxon>Bacteria</taxon>
        <taxon>Pseudomonadati</taxon>
        <taxon>Bacteroidota</taxon>
        <taxon>Chitinophagia</taxon>
        <taxon>Chitinophagales</taxon>
        <taxon>Chitinophagaceae</taxon>
        <taxon>Chitinophaga</taxon>
    </lineage>
</organism>
<dbReference type="Pfam" id="PF05572">
    <property type="entry name" value="Peptidase_M43"/>
    <property type="match status" value="1"/>
</dbReference>
<keyword evidence="4 9" id="KW-0732">Signal</keyword>
<dbReference type="InterPro" id="IPR008754">
    <property type="entry name" value="Peptidase_M43"/>
</dbReference>
<evidence type="ECO:0000256" key="6">
    <source>
        <dbReference type="ARBA" id="ARBA00022833"/>
    </source>
</evidence>
<keyword evidence="7" id="KW-0482">Metalloprotease</keyword>
<dbReference type="EMBL" id="JAGHKP010000001">
    <property type="protein sequence ID" value="MBO9151869.1"/>
    <property type="molecule type" value="Genomic_DNA"/>
</dbReference>
<evidence type="ECO:0000256" key="3">
    <source>
        <dbReference type="ARBA" id="ARBA00022723"/>
    </source>
</evidence>
<evidence type="ECO:0000256" key="9">
    <source>
        <dbReference type="SAM" id="SignalP"/>
    </source>
</evidence>
<dbReference type="SUPFAM" id="SSF55486">
    <property type="entry name" value="Metalloproteases ('zincins'), catalytic domain"/>
    <property type="match status" value="1"/>
</dbReference>
<dbReference type="PANTHER" id="PTHR47466:SF1">
    <property type="entry name" value="METALLOPROTEASE MEP1 (AFU_ORTHOLOGUE AFUA_1G07730)-RELATED"/>
    <property type="match status" value="1"/>
</dbReference>
<dbReference type="InterPro" id="IPR026444">
    <property type="entry name" value="Secre_tail"/>
</dbReference>
<comment type="caution">
    <text evidence="12">The sequence shown here is derived from an EMBL/GenBank/DDBJ whole genome shotgun (WGS) entry which is preliminary data.</text>
</comment>
<dbReference type="CDD" id="cd04275">
    <property type="entry name" value="ZnMc_pappalysin_like"/>
    <property type="match status" value="1"/>
</dbReference>
<evidence type="ECO:0000313" key="13">
    <source>
        <dbReference type="Proteomes" id="UP000679126"/>
    </source>
</evidence>
<dbReference type="Pfam" id="PF18962">
    <property type="entry name" value="Por_Secre_tail"/>
    <property type="match status" value="1"/>
</dbReference>
<comment type="similarity">
    <text evidence="1">Belongs to the peptidase M43B family.</text>
</comment>
<name>A0ABS3YCL5_9BACT</name>
<reference evidence="13" key="1">
    <citation type="submission" date="2021-03" db="EMBL/GenBank/DDBJ databases">
        <title>Assistant Professor.</title>
        <authorList>
            <person name="Huq M.A."/>
        </authorList>
    </citation>
    <scope>NUCLEOTIDE SEQUENCE [LARGE SCALE GENOMIC DNA]</scope>
    <source>
        <strain evidence="13">MAH-28</strain>
    </source>
</reference>
<evidence type="ECO:0000256" key="7">
    <source>
        <dbReference type="ARBA" id="ARBA00023049"/>
    </source>
</evidence>
<proteinExistence type="inferred from homology"/>
<keyword evidence="3" id="KW-0479">Metal-binding</keyword>
<evidence type="ECO:0000256" key="1">
    <source>
        <dbReference type="ARBA" id="ARBA00008721"/>
    </source>
</evidence>
<dbReference type="NCBIfam" id="TIGR04183">
    <property type="entry name" value="Por_Secre_tail"/>
    <property type="match status" value="1"/>
</dbReference>
<dbReference type="Gene3D" id="3.40.390.10">
    <property type="entry name" value="Collagenase (Catalytic Domain)"/>
    <property type="match status" value="1"/>
</dbReference>
<evidence type="ECO:0000256" key="5">
    <source>
        <dbReference type="ARBA" id="ARBA00022801"/>
    </source>
</evidence>
<accession>A0ABS3YCL5</accession>
<evidence type="ECO:0000256" key="8">
    <source>
        <dbReference type="ARBA" id="ARBA00023157"/>
    </source>
</evidence>
<gene>
    <name evidence="12" type="ORF">J7I43_06590</name>
</gene>
<protein>
    <submittedName>
        <fullName evidence="12">T9SS type A sorting domain-containing protein</fullName>
    </submittedName>
</protein>
<keyword evidence="6" id="KW-0862">Zinc</keyword>
<dbReference type="PANTHER" id="PTHR47466">
    <property type="match status" value="1"/>
</dbReference>
<sequence>MRNFLLPALFMLSFAGASAQRKCGTETALAQKLKEQPRLVARMQAVEATLQKTRPSRIYQRINARVTIPVVVHIVLPDPTVVTDQQILSQIASLNQDYIAQNADVTGVPAAWQGLVGNSELQFCLAARTPDGDPSSGITRTVTSRSGFSINNAASDVKYTTTGGKPGWDNTRFLNIWVCVLEDNFLGVATPPGNVFPAQEDGVVVNFRAFGNSGSARAPFNLGRTLTHEIGHFFGLKHIWGDDGGNCSADDGVSDTPLQGAETYGCPTGVQTDNCSSMAPGYMYMNYMDYVNDACMILFTTGQVDRMRNALDAQRASLLSSNGCVPVNLRNVDAGVSEVQQPTGYRCEAGQMPLVTLKNRGFDPLTSVTIRYTVNDGPPTDHHWTGNLATLGQTGVTLPGFQAAQGTFTFKAWTIGPNGEADQQPENDTASASFNYRPPVTLPFTESFEGNAFPPAGFTIRNPDRSFTWERGFTGSGGSGASGRSALMRNLGYATNNEVDDLIGPVVDATGADSVFVSFDVAAAAATALNTTGNAWDTLEVMITLDCGQTFIPTGYKRWGASLVTRKTPTDAEFVPTASEWRRDTVDLTPFVNQQPFRVVFRNTTNYENNVYIDQVNLFKKDVNADLASRGILIWPNAFSRQFYIEFRTWPDDLKGIAVYDAAGRQVYRQQPVIRSGNRATIDLVNASNGVYFVTLFYSQQVRTYKIVKAK</sequence>
<keyword evidence="2" id="KW-0645">Protease</keyword>
<feature type="chain" id="PRO_5047329734" evidence="9">
    <location>
        <begin position="20"/>
        <end position="711"/>
    </location>
</feature>
<dbReference type="Gene3D" id="2.60.120.200">
    <property type="match status" value="1"/>
</dbReference>
<dbReference type="RefSeq" id="WP_209144480.1">
    <property type="nucleotide sequence ID" value="NZ_JAGHKP010000001.1"/>
</dbReference>
<evidence type="ECO:0000259" key="11">
    <source>
        <dbReference type="Pfam" id="PF18962"/>
    </source>
</evidence>
<feature type="domain" description="Secretion system C-terminal sorting" evidence="11">
    <location>
        <begin position="634"/>
        <end position="707"/>
    </location>
</feature>
<keyword evidence="13" id="KW-1185">Reference proteome</keyword>
<keyword evidence="5" id="KW-0378">Hydrolase</keyword>
<evidence type="ECO:0000256" key="2">
    <source>
        <dbReference type="ARBA" id="ARBA00022670"/>
    </source>
</evidence>
<dbReference type="Proteomes" id="UP000679126">
    <property type="component" value="Unassembled WGS sequence"/>
</dbReference>
<evidence type="ECO:0000256" key="4">
    <source>
        <dbReference type="ARBA" id="ARBA00022729"/>
    </source>
</evidence>
<evidence type="ECO:0000313" key="12">
    <source>
        <dbReference type="EMBL" id="MBO9151869.1"/>
    </source>
</evidence>
<keyword evidence="8" id="KW-1015">Disulfide bond</keyword>
<feature type="signal peptide" evidence="9">
    <location>
        <begin position="1"/>
        <end position="19"/>
    </location>
</feature>
<evidence type="ECO:0000259" key="10">
    <source>
        <dbReference type="Pfam" id="PF05572"/>
    </source>
</evidence>